<feature type="non-terminal residue" evidence="2">
    <location>
        <position position="1"/>
    </location>
</feature>
<proteinExistence type="predicted"/>
<dbReference type="Proteomes" id="UP000780801">
    <property type="component" value="Unassembled WGS sequence"/>
</dbReference>
<feature type="compositionally biased region" description="Acidic residues" evidence="1">
    <location>
        <begin position="1"/>
        <end position="10"/>
    </location>
</feature>
<feature type="compositionally biased region" description="Polar residues" evidence="1">
    <location>
        <begin position="46"/>
        <end position="71"/>
    </location>
</feature>
<comment type="caution">
    <text evidence="2">The sequence shown here is derived from an EMBL/GenBank/DDBJ whole genome shotgun (WGS) entry which is preliminary data.</text>
</comment>
<sequence>RGSRDDGEDSGNDKDRSESGTEPKSPITPSLTKSYSRHMIHDDEPPQTQTISMESAYTTESSSSRNMGESHQGQQQQFQFPLQQQTPGLGSLDPGLDGTVEHPTLFQNTNLLTKEDRAYITAFLQGHPVIRPNEQDTVYQIVMNQEQVQDATGKMMYELILIEMNFDTGEWRKIKRKRNKPHVEVSQLQQQ</sequence>
<feature type="compositionally biased region" description="Basic and acidic residues" evidence="1">
    <location>
        <begin position="11"/>
        <end position="21"/>
    </location>
</feature>
<evidence type="ECO:0000256" key="1">
    <source>
        <dbReference type="SAM" id="MobiDB-lite"/>
    </source>
</evidence>
<dbReference type="AlphaFoldDB" id="A0A9P6FNN7"/>
<gene>
    <name evidence="2" type="ORF">BGW38_005546</name>
</gene>
<feature type="region of interest" description="Disordered" evidence="1">
    <location>
        <begin position="1"/>
        <end position="78"/>
    </location>
</feature>
<protein>
    <submittedName>
        <fullName evidence="2">Uncharacterized protein</fullName>
    </submittedName>
</protein>
<evidence type="ECO:0000313" key="3">
    <source>
        <dbReference type="Proteomes" id="UP000780801"/>
    </source>
</evidence>
<dbReference type="OrthoDB" id="2135488at2759"/>
<evidence type="ECO:0000313" key="2">
    <source>
        <dbReference type="EMBL" id="KAF9578582.1"/>
    </source>
</evidence>
<dbReference type="EMBL" id="JAABOA010003508">
    <property type="protein sequence ID" value="KAF9578582.1"/>
    <property type="molecule type" value="Genomic_DNA"/>
</dbReference>
<accession>A0A9P6FNN7</accession>
<name>A0A9P6FNN7_9FUNG</name>
<keyword evidence="3" id="KW-1185">Reference proteome</keyword>
<reference evidence="2" key="1">
    <citation type="journal article" date="2020" name="Fungal Divers.">
        <title>Resolving the Mortierellaceae phylogeny through synthesis of multi-gene phylogenetics and phylogenomics.</title>
        <authorList>
            <person name="Vandepol N."/>
            <person name="Liber J."/>
            <person name="Desiro A."/>
            <person name="Na H."/>
            <person name="Kennedy M."/>
            <person name="Barry K."/>
            <person name="Grigoriev I.V."/>
            <person name="Miller A.N."/>
            <person name="O'Donnell K."/>
            <person name="Stajich J.E."/>
            <person name="Bonito G."/>
        </authorList>
    </citation>
    <scope>NUCLEOTIDE SEQUENCE</scope>
    <source>
        <strain evidence="2">KOD1015</strain>
    </source>
</reference>
<organism evidence="2 3">
    <name type="scientific">Lunasporangiospora selenospora</name>
    <dbReference type="NCBI Taxonomy" id="979761"/>
    <lineage>
        <taxon>Eukaryota</taxon>
        <taxon>Fungi</taxon>
        <taxon>Fungi incertae sedis</taxon>
        <taxon>Mucoromycota</taxon>
        <taxon>Mortierellomycotina</taxon>
        <taxon>Mortierellomycetes</taxon>
        <taxon>Mortierellales</taxon>
        <taxon>Mortierellaceae</taxon>
        <taxon>Lunasporangiospora</taxon>
    </lineage>
</organism>